<proteinExistence type="predicted"/>
<dbReference type="InterPro" id="IPR038495">
    <property type="entry name" value="ATPase_E_C"/>
</dbReference>
<keyword evidence="2" id="KW-0406">Ion transport</keyword>
<dbReference type="GO" id="GO:0006754">
    <property type="term" value="P:ATP biosynthetic process"/>
    <property type="evidence" value="ECO:0007669"/>
    <property type="project" value="UniProtKB-KW"/>
</dbReference>
<evidence type="ECO:0008006" key="6">
    <source>
        <dbReference type="Google" id="ProtNLM"/>
    </source>
</evidence>
<protein>
    <recommendedName>
        <fullName evidence="6">V-type ATP synthase subunit E</fullName>
    </recommendedName>
</protein>
<gene>
    <name evidence="5" type="ORF">ENW83_06500</name>
</gene>
<dbReference type="GO" id="GO:1902600">
    <property type="term" value="P:proton transmembrane transport"/>
    <property type="evidence" value="ECO:0007669"/>
    <property type="project" value="UniProtKB-KW"/>
</dbReference>
<keyword evidence="2" id="KW-0813">Transport</keyword>
<dbReference type="SUPFAM" id="SSF160527">
    <property type="entry name" value="V-type ATPase subunit E-like"/>
    <property type="match status" value="1"/>
</dbReference>
<sequence>MEGGKPESLTGAVVEKIVKEYSEYLESVKKDALSLLDDGYKKLRAETTSKLEELFASYNDSLKSLESSLDLQVRLHAQKRRNEILEEAVSKARDRIFGMSEREKEKLYASALKKILEASPRGRVELHIESQERKVFEKILKKISADREIDLKTDLPEESGGFILVFSESGISQDYTLKRTFELMKDELMSVAKKTIFEED</sequence>
<reference evidence="5" key="1">
    <citation type="journal article" date="2020" name="mSystems">
        <title>Genome- and Community-Level Interaction Insights into Carbon Utilization and Element Cycling Functions of Hydrothermarchaeota in Hydrothermal Sediment.</title>
        <authorList>
            <person name="Zhou Z."/>
            <person name="Liu Y."/>
            <person name="Xu W."/>
            <person name="Pan J."/>
            <person name="Luo Z.H."/>
            <person name="Li M."/>
        </authorList>
    </citation>
    <scope>NUCLEOTIDE SEQUENCE [LARGE SCALE GENOMIC DNA]</scope>
    <source>
        <strain evidence="5">SpSt-885</strain>
    </source>
</reference>
<name>A0A7J3SML9_9CREN</name>
<keyword evidence="3" id="KW-0472">Membrane</keyword>
<evidence type="ECO:0000313" key="5">
    <source>
        <dbReference type="EMBL" id="HGZ60826.1"/>
    </source>
</evidence>
<accession>A0A7J3SML9</accession>
<organism evidence="5">
    <name type="scientific">Fervidicoccus fontis</name>
    <dbReference type="NCBI Taxonomy" id="683846"/>
    <lineage>
        <taxon>Archaea</taxon>
        <taxon>Thermoproteota</taxon>
        <taxon>Thermoprotei</taxon>
        <taxon>Fervidicoccales</taxon>
        <taxon>Fervidicoccaceae</taxon>
        <taxon>Fervidicoccus</taxon>
    </lineage>
</organism>
<dbReference type="AlphaFoldDB" id="A0A7J3SML9"/>
<keyword evidence="4" id="KW-0066">ATP synthesis</keyword>
<evidence type="ECO:0000256" key="1">
    <source>
        <dbReference type="ARBA" id="ARBA00022475"/>
    </source>
</evidence>
<dbReference type="Gene3D" id="3.30.2320.30">
    <property type="entry name" value="ATP synthase, E subunit, C-terminal"/>
    <property type="match status" value="1"/>
</dbReference>
<keyword evidence="2" id="KW-0375">Hydrogen ion transport</keyword>
<evidence type="ECO:0000256" key="4">
    <source>
        <dbReference type="ARBA" id="ARBA00023310"/>
    </source>
</evidence>
<evidence type="ECO:0000256" key="2">
    <source>
        <dbReference type="ARBA" id="ARBA00022781"/>
    </source>
</evidence>
<comment type="caution">
    <text evidence="5">The sequence shown here is derived from an EMBL/GenBank/DDBJ whole genome shotgun (WGS) entry which is preliminary data.</text>
</comment>
<dbReference type="EMBL" id="DTLS01000182">
    <property type="protein sequence ID" value="HGZ60826.1"/>
    <property type="molecule type" value="Genomic_DNA"/>
</dbReference>
<keyword evidence="1" id="KW-1003">Cell membrane</keyword>
<evidence type="ECO:0000256" key="3">
    <source>
        <dbReference type="ARBA" id="ARBA00023136"/>
    </source>
</evidence>